<name>A0A833H2S9_9LEPT</name>
<protein>
    <submittedName>
        <fullName evidence="1">Uncharacterized protein</fullName>
    </submittedName>
</protein>
<proteinExistence type="predicted"/>
<dbReference type="AlphaFoldDB" id="A0A833H2S9"/>
<accession>A0A833H2S9</accession>
<reference evidence="1 2" key="1">
    <citation type="submission" date="2019-10" db="EMBL/GenBank/DDBJ databases">
        <title>Extracellular Electron Transfer in a Candidatus Methanoperedens spp. Enrichment Culture.</title>
        <authorList>
            <person name="Berger S."/>
            <person name="Rangel Shaw D."/>
            <person name="Berben T."/>
            <person name="In 'T Zandt M."/>
            <person name="Frank J."/>
            <person name="Reimann J."/>
            <person name="Jetten M.S.M."/>
            <person name="Welte C.U."/>
        </authorList>
    </citation>
    <scope>NUCLEOTIDE SEQUENCE [LARGE SCALE GENOMIC DNA]</scope>
    <source>
        <strain evidence="1">SB12</strain>
    </source>
</reference>
<organism evidence="1 2">
    <name type="scientific">Leptonema illini</name>
    <dbReference type="NCBI Taxonomy" id="183"/>
    <lineage>
        <taxon>Bacteria</taxon>
        <taxon>Pseudomonadati</taxon>
        <taxon>Spirochaetota</taxon>
        <taxon>Spirochaetia</taxon>
        <taxon>Leptospirales</taxon>
        <taxon>Leptospiraceae</taxon>
        <taxon>Leptonema</taxon>
    </lineage>
</organism>
<dbReference type="EMBL" id="WBUI01000006">
    <property type="protein sequence ID" value="KAB2933336.1"/>
    <property type="molecule type" value="Genomic_DNA"/>
</dbReference>
<comment type="caution">
    <text evidence="1">The sequence shown here is derived from an EMBL/GenBank/DDBJ whole genome shotgun (WGS) entry which is preliminary data.</text>
</comment>
<evidence type="ECO:0000313" key="2">
    <source>
        <dbReference type="Proteomes" id="UP000460298"/>
    </source>
</evidence>
<sequence length="199" mass="22488">MIADLRRQFLLIHNVVGMQGRASESLAESTTRLVDGDEILSRGAAYQVQQMSRAQNDHDQLADRLSLLADHLLSFTALLVAADGHQNILVRKLAEITIPEEAEAVLRRSIEGGSDRLKLAIRLTGEFDRMLEQCRIFLHDAGKRQADFNLWLNSVESTLRSREKVMSELKANATSLYSSIRQTHVEYSNLNVTLDRMVR</sequence>
<dbReference type="Proteomes" id="UP000460298">
    <property type="component" value="Unassembled WGS sequence"/>
</dbReference>
<evidence type="ECO:0000313" key="1">
    <source>
        <dbReference type="EMBL" id="KAB2933336.1"/>
    </source>
</evidence>
<gene>
    <name evidence="1" type="ORF">F9K24_08280</name>
</gene>